<proteinExistence type="predicted"/>
<name>A0A6A6TM78_9PLEO</name>
<feature type="compositionally biased region" description="Polar residues" evidence="1">
    <location>
        <begin position="224"/>
        <end position="233"/>
    </location>
</feature>
<keyword evidence="3" id="KW-1185">Reference proteome</keyword>
<feature type="compositionally biased region" description="Basic and acidic residues" evidence="1">
    <location>
        <begin position="256"/>
        <end position="270"/>
    </location>
</feature>
<feature type="compositionally biased region" description="Basic and acidic residues" evidence="1">
    <location>
        <begin position="127"/>
        <end position="149"/>
    </location>
</feature>
<dbReference type="AlphaFoldDB" id="A0A6A6TM78"/>
<protein>
    <submittedName>
        <fullName evidence="2">Uncharacterized protein</fullName>
    </submittedName>
</protein>
<sequence>MVTETQICYSCPYLYEEPPFISIPVHRSPTILDADQFSVPDRGRTTEHGTHKRLLTFDGVYHRSWDLHDVPAKLGSSSQRYGPKRIHTCRLHAAFVDKDPFPDILQMDGQSDSKPSGLRGRFRRHRLDSIVKKQQQEEEKEEEILKANEEAGDDSIPFQVISPRPTEVSTPEVRPRHSFSLKRRSRDHRSGSSGGRASLPRDEDVETTAAPTQVPNNGDLDETISPTALTQAIEQKVLKHESFPRPTETLTQNRDIGTKSHVDDLQTRNS</sequence>
<dbReference type="Proteomes" id="UP000799324">
    <property type="component" value="Unassembled WGS sequence"/>
</dbReference>
<feature type="compositionally biased region" description="Basic residues" evidence="1">
    <location>
        <begin position="176"/>
        <end position="187"/>
    </location>
</feature>
<evidence type="ECO:0000313" key="2">
    <source>
        <dbReference type="EMBL" id="KAF2660556.1"/>
    </source>
</evidence>
<feature type="region of interest" description="Disordered" evidence="1">
    <location>
        <begin position="105"/>
        <end position="270"/>
    </location>
</feature>
<dbReference type="EMBL" id="MU004299">
    <property type="protein sequence ID" value="KAF2660556.1"/>
    <property type="molecule type" value="Genomic_DNA"/>
</dbReference>
<organism evidence="2 3">
    <name type="scientific">Lophiostoma macrostomum CBS 122681</name>
    <dbReference type="NCBI Taxonomy" id="1314788"/>
    <lineage>
        <taxon>Eukaryota</taxon>
        <taxon>Fungi</taxon>
        <taxon>Dikarya</taxon>
        <taxon>Ascomycota</taxon>
        <taxon>Pezizomycotina</taxon>
        <taxon>Dothideomycetes</taxon>
        <taxon>Pleosporomycetidae</taxon>
        <taxon>Pleosporales</taxon>
        <taxon>Lophiostomataceae</taxon>
        <taxon>Lophiostoma</taxon>
    </lineage>
</organism>
<reference evidence="2" key="1">
    <citation type="journal article" date="2020" name="Stud. Mycol.">
        <title>101 Dothideomycetes genomes: a test case for predicting lifestyles and emergence of pathogens.</title>
        <authorList>
            <person name="Haridas S."/>
            <person name="Albert R."/>
            <person name="Binder M."/>
            <person name="Bloem J."/>
            <person name="Labutti K."/>
            <person name="Salamov A."/>
            <person name="Andreopoulos B."/>
            <person name="Baker S."/>
            <person name="Barry K."/>
            <person name="Bills G."/>
            <person name="Bluhm B."/>
            <person name="Cannon C."/>
            <person name="Castanera R."/>
            <person name="Culley D."/>
            <person name="Daum C."/>
            <person name="Ezra D."/>
            <person name="Gonzalez J."/>
            <person name="Henrissat B."/>
            <person name="Kuo A."/>
            <person name="Liang C."/>
            <person name="Lipzen A."/>
            <person name="Lutzoni F."/>
            <person name="Magnuson J."/>
            <person name="Mondo S."/>
            <person name="Nolan M."/>
            <person name="Ohm R."/>
            <person name="Pangilinan J."/>
            <person name="Park H.-J."/>
            <person name="Ramirez L."/>
            <person name="Alfaro M."/>
            <person name="Sun H."/>
            <person name="Tritt A."/>
            <person name="Yoshinaga Y."/>
            <person name="Zwiers L.-H."/>
            <person name="Turgeon B."/>
            <person name="Goodwin S."/>
            <person name="Spatafora J."/>
            <person name="Crous P."/>
            <person name="Grigoriev I."/>
        </authorList>
    </citation>
    <scope>NUCLEOTIDE SEQUENCE</scope>
    <source>
        <strain evidence="2">CBS 122681</strain>
    </source>
</reference>
<evidence type="ECO:0000256" key="1">
    <source>
        <dbReference type="SAM" id="MobiDB-lite"/>
    </source>
</evidence>
<evidence type="ECO:0000313" key="3">
    <source>
        <dbReference type="Proteomes" id="UP000799324"/>
    </source>
</evidence>
<accession>A0A6A6TM78</accession>
<gene>
    <name evidence="2" type="ORF">K491DRAFT_711755</name>
</gene>